<dbReference type="SUPFAM" id="SSF46689">
    <property type="entry name" value="Homeodomain-like"/>
    <property type="match status" value="1"/>
</dbReference>
<feature type="region of interest" description="Disordered" evidence="2">
    <location>
        <begin position="440"/>
        <end position="474"/>
    </location>
</feature>
<dbReference type="CDD" id="cd11660">
    <property type="entry name" value="SANT_TRF"/>
    <property type="match status" value="1"/>
</dbReference>
<gene>
    <name evidence="5" type="ORF">OPV22_032605</name>
</gene>
<dbReference type="Proteomes" id="UP001222027">
    <property type="component" value="Unassembled WGS sequence"/>
</dbReference>
<evidence type="ECO:0008006" key="7">
    <source>
        <dbReference type="Google" id="ProtNLM"/>
    </source>
</evidence>
<evidence type="ECO:0000259" key="3">
    <source>
        <dbReference type="PROSITE" id="PS50090"/>
    </source>
</evidence>
<evidence type="ECO:0000256" key="2">
    <source>
        <dbReference type="SAM" id="MobiDB-lite"/>
    </source>
</evidence>
<accession>A0AAV8PS04</accession>
<keyword evidence="1" id="KW-0238">DNA-binding</keyword>
<dbReference type="EMBL" id="JAQQAF010000009">
    <property type="protein sequence ID" value="KAJ8459679.1"/>
    <property type="molecule type" value="Genomic_DNA"/>
</dbReference>
<protein>
    <recommendedName>
        <fullName evidence="7">Myb-like domain-containing protein</fullName>
    </recommendedName>
</protein>
<feature type="domain" description="HTH myb-type" evidence="4">
    <location>
        <begin position="493"/>
        <end position="543"/>
    </location>
</feature>
<dbReference type="PANTHER" id="PTHR46993">
    <property type="entry name" value="MYB TRANSCRIPTION FACTOR"/>
    <property type="match status" value="1"/>
</dbReference>
<dbReference type="AlphaFoldDB" id="A0AAV8PS04"/>
<dbReference type="Pfam" id="PF00249">
    <property type="entry name" value="Myb_DNA-binding"/>
    <property type="match status" value="1"/>
</dbReference>
<evidence type="ECO:0000313" key="5">
    <source>
        <dbReference type="EMBL" id="KAJ8459679.1"/>
    </source>
</evidence>
<keyword evidence="6" id="KW-1185">Reference proteome</keyword>
<comment type="caution">
    <text evidence="5">The sequence shown here is derived from an EMBL/GenBank/DDBJ whole genome shotgun (WGS) entry which is preliminary data.</text>
</comment>
<reference evidence="5 6" key="1">
    <citation type="submission" date="2022-12" db="EMBL/GenBank/DDBJ databases">
        <title>Chromosome-scale assembly of the Ensete ventricosum genome.</title>
        <authorList>
            <person name="Dussert Y."/>
            <person name="Stocks J."/>
            <person name="Wendawek A."/>
            <person name="Woldeyes F."/>
            <person name="Nichols R.A."/>
            <person name="Borrell J.S."/>
        </authorList>
    </citation>
    <scope>NUCLEOTIDE SEQUENCE [LARGE SCALE GENOMIC DNA]</scope>
    <source>
        <strain evidence="6">cv. Maze</strain>
        <tissue evidence="5">Seeds</tissue>
    </source>
</reference>
<feature type="compositionally biased region" description="Basic and acidic residues" evidence="2">
    <location>
        <begin position="355"/>
        <end position="373"/>
    </location>
</feature>
<dbReference type="InterPro" id="IPR001005">
    <property type="entry name" value="SANT/Myb"/>
</dbReference>
<feature type="region of interest" description="Disordered" evidence="2">
    <location>
        <begin position="342"/>
        <end position="398"/>
    </location>
</feature>
<sequence>MLTTHTAAWVAEFVLRQPVEDWLANEIFLALPLPSPLPFRLRHTILLHRLASDLSRCSPSLNTLHSLDLLLDDRPASSSSSSSSSSESMAVAYRAVALHCVSLSFSASNYDVFRTFVDLLRSRVADLERAGPAVLAAEPLKKLRMEIEAAVESGIFRGLLERNTSNEALDAIRVYLKAAMEELGPPFLVLAAEAVRNGIELGNPCSESSAKSDDKVKVSGVAGGVGERTSTLSLAVNGEVVLLETNPVTSSTLCDTLDRDMGNEIARKQNAVVRLGKPTDKFDPMSAPEVEKVVNALKSSCVDLHKVVVDPLPDAVMKAAEVLKNRFFGMTNDVEELEIQRQAGASGPVSAVKNRSKDNGVDEIVEQSRKNDALDVDGSMQQRKDDTVQSNREPSVEKQLDGIDNKVQAATTIHSEMKGTGISNTDGVQKRSLMDRNPTAHTFEWGEDPIESSSEKSPTSKKITLPSPKRKKASSPLTILENKKFVIRRKLKRWSSLEEETLRKAVGKHGVGNWKFILSCYSEIFEDRTEVDLKDKWRNMTRH</sequence>
<feature type="domain" description="Myb-like" evidence="3">
    <location>
        <begin position="493"/>
        <end position="541"/>
    </location>
</feature>
<organism evidence="5 6">
    <name type="scientific">Ensete ventricosum</name>
    <name type="common">Abyssinian banana</name>
    <name type="synonym">Musa ensete</name>
    <dbReference type="NCBI Taxonomy" id="4639"/>
    <lineage>
        <taxon>Eukaryota</taxon>
        <taxon>Viridiplantae</taxon>
        <taxon>Streptophyta</taxon>
        <taxon>Embryophyta</taxon>
        <taxon>Tracheophyta</taxon>
        <taxon>Spermatophyta</taxon>
        <taxon>Magnoliopsida</taxon>
        <taxon>Liliopsida</taxon>
        <taxon>Zingiberales</taxon>
        <taxon>Musaceae</taxon>
        <taxon>Ensete</taxon>
    </lineage>
</organism>
<dbReference type="Gene3D" id="1.10.246.220">
    <property type="match status" value="1"/>
</dbReference>
<dbReference type="GO" id="GO:0003677">
    <property type="term" value="F:DNA binding"/>
    <property type="evidence" value="ECO:0007669"/>
    <property type="project" value="UniProtKB-KW"/>
</dbReference>
<dbReference type="PANTHER" id="PTHR46993:SF6">
    <property type="entry name" value="MYB TRANSCRIPTION FACTOR"/>
    <property type="match status" value="1"/>
</dbReference>
<dbReference type="SMART" id="SM00717">
    <property type="entry name" value="SANT"/>
    <property type="match status" value="1"/>
</dbReference>
<dbReference type="PROSITE" id="PS51294">
    <property type="entry name" value="HTH_MYB"/>
    <property type="match status" value="1"/>
</dbReference>
<evidence type="ECO:0000256" key="1">
    <source>
        <dbReference type="ARBA" id="ARBA00023125"/>
    </source>
</evidence>
<evidence type="ECO:0000313" key="6">
    <source>
        <dbReference type="Proteomes" id="UP001222027"/>
    </source>
</evidence>
<dbReference type="InterPro" id="IPR009057">
    <property type="entry name" value="Homeodomain-like_sf"/>
</dbReference>
<feature type="compositionally biased region" description="Low complexity" evidence="2">
    <location>
        <begin position="451"/>
        <end position="464"/>
    </location>
</feature>
<dbReference type="PROSITE" id="PS50090">
    <property type="entry name" value="MYB_LIKE"/>
    <property type="match status" value="1"/>
</dbReference>
<proteinExistence type="predicted"/>
<name>A0AAV8PS04_ENSVE</name>
<evidence type="ECO:0000259" key="4">
    <source>
        <dbReference type="PROSITE" id="PS51294"/>
    </source>
</evidence>
<dbReference type="InterPro" id="IPR017930">
    <property type="entry name" value="Myb_dom"/>
</dbReference>